<dbReference type="InterPro" id="IPR010364">
    <property type="entry name" value="Uncharacterised_IM_CreD"/>
</dbReference>
<feature type="transmembrane region" description="Helical" evidence="1">
    <location>
        <begin position="406"/>
        <end position="425"/>
    </location>
</feature>
<name>A0A7K3WVB8_9FLAO</name>
<dbReference type="PANTHER" id="PTHR30092:SF0">
    <property type="entry name" value="INNER MEMBRANE PROTEIN CRED"/>
    <property type="match status" value="1"/>
</dbReference>
<keyword evidence="1" id="KW-0812">Transmembrane</keyword>
<keyword evidence="1" id="KW-1133">Transmembrane helix</keyword>
<evidence type="ECO:0000313" key="3">
    <source>
        <dbReference type="Proteomes" id="UP000486602"/>
    </source>
</evidence>
<dbReference type="NCBIfam" id="NF008712">
    <property type="entry name" value="PRK11715.1-1"/>
    <property type="match status" value="1"/>
</dbReference>
<feature type="transmembrane region" description="Helical" evidence="1">
    <location>
        <begin position="303"/>
        <end position="321"/>
    </location>
</feature>
<dbReference type="Proteomes" id="UP000486602">
    <property type="component" value="Unassembled WGS sequence"/>
</dbReference>
<feature type="transmembrane region" description="Helical" evidence="1">
    <location>
        <begin position="382"/>
        <end position="400"/>
    </location>
</feature>
<dbReference type="RefSeq" id="WP_163286383.1">
    <property type="nucleotide sequence ID" value="NZ_JAAGVY010000037.1"/>
</dbReference>
<sequence>MKDSIQNQVKNSPTFKVLAVLIITLILLIPAYKIESLISERQNLQTDVTNEISSKWGEKQTLSGPIVTVPYIEIENEGTTYEKRSTKHIFILPEELNIDGEVLPNIKKRSIYKAFLYNSNISISGSFDFDKIKDLGISADQLQWSKSTISYGISDPRGISDIGRISWDNKALETEPGLPAAMPNKNGIQSKLNIDEIPEKTVQFTSVLSLKGSSKIDFIPLGKTTRVALNSSWVDPGFGGAFLPEESNIDKDGFTAKWQILDYNRSYGQVWNNYFPALDEWKFGVNLIDPVDVYQKTTRAVKYGFMIIALTFTFFFFFEILKKLKIHPIQYTIVGFAILIFYVLLIALSEQMAFQWAFLLSAMSIVGIVGYYFYFISHSFKITILFTLMFAFIYGFIYVILNAEAYSLLIGSLGLLSLISLIIHFTRNINWYESSEDAGLEPAVSLE</sequence>
<feature type="transmembrane region" description="Helical" evidence="1">
    <location>
        <begin position="354"/>
        <end position="375"/>
    </location>
</feature>
<dbReference type="EMBL" id="JAAGVY010000037">
    <property type="protein sequence ID" value="NEN24991.1"/>
    <property type="molecule type" value="Genomic_DNA"/>
</dbReference>
<dbReference type="PANTHER" id="PTHR30092">
    <property type="entry name" value="INNER MEMBRANE PROTEIN CRED"/>
    <property type="match status" value="1"/>
</dbReference>
<dbReference type="Pfam" id="PF06123">
    <property type="entry name" value="CreD"/>
    <property type="match status" value="1"/>
</dbReference>
<protein>
    <submittedName>
        <fullName evidence="2">Cell envelope integrity protein CreD</fullName>
    </submittedName>
</protein>
<keyword evidence="1" id="KW-0472">Membrane</keyword>
<comment type="caution">
    <text evidence="2">The sequence shown here is derived from an EMBL/GenBank/DDBJ whole genome shotgun (WGS) entry which is preliminary data.</text>
</comment>
<dbReference type="AlphaFoldDB" id="A0A7K3WVB8"/>
<evidence type="ECO:0000256" key="1">
    <source>
        <dbReference type="SAM" id="Phobius"/>
    </source>
</evidence>
<evidence type="ECO:0000313" key="2">
    <source>
        <dbReference type="EMBL" id="NEN24991.1"/>
    </source>
</evidence>
<accession>A0A7K3WVB8</accession>
<dbReference type="PIRSF" id="PIRSF004548">
    <property type="entry name" value="CreD"/>
    <property type="match status" value="1"/>
</dbReference>
<dbReference type="GO" id="GO:0005886">
    <property type="term" value="C:plasma membrane"/>
    <property type="evidence" value="ECO:0007669"/>
    <property type="project" value="TreeGrafter"/>
</dbReference>
<organism evidence="2 3">
    <name type="scientific">Cryomorpha ignava</name>
    <dbReference type="NCBI Taxonomy" id="101383"/>
    <lineage>
        <taxon>Bacteria</taxon>
        <taxon>Pseudomonadati</taxon>
        <taxon>Bacteroidota</taxon>
        <taxon>Flavobacteriia</taxon>
        <taxon>Flavobacteriales</taxon>
        <taxon>Cryomorphaceae</taxon>
        <taxon>Cryomorpha</taxon>
    </lineage>
</organism>
<keyword evidence="3" id="KW-1185">Reference proteome</keyword>
<proteinExistence type="predicted"/>
<gene>
    <name evidence="2" type="primary">creD</name>
    <name evidence="2" type="ORF">G3O08_15935</name>
</gene>
<feature type="transmembrane region" description="Helical" evidence="1">
    <location>
        <begin position="328"/>
        <end position="348"/>
    </location>
</feature>
<reference evidence="2 3" key="1">
    <citation type="submission" date="2020-02" db="EMBL/GenBank/DDBJ databases">
        <title>Out from the shadows clarifying the taxonomy of the family Cryomorphaceae and related taxa by utilizing the GTDB taxonomic framework.</title>
        <authorList>
            <person name="Bowman J.P."/>
        </authorList>
    </citation>
    <scope>NUCLEOTIDE SEQUENCE [LARGE SCALE GENOMIC DNA]</scope>
    <source>
        <strain evidence="2 3">QSSC 1-22</strain>
    </source>
</reference>